<gene>
    <name evidence="2" type="ORF">MUK42_34768</name>
</gene>
<dbReference type="EMBL" id="CP097502">
    <property type="protein sequence ID" value="URD76845.1"/>
    <property type="molecule type" value="Genomic_DNA"/>
</dbReference>
<dbReference type="AlphaFoldDB" id="A0A9E7JD81"/>
<keyword evidence="1" id="KW-0472">Membrane</keyword>
<evidence type="ECO:0000256" key="1">
    <source>
        <dbReference type="SAM" id="Phobius"/>
    </source>
</evidence>
<reference evidence="2" key="1">
    <citation type="submission" date="2022-05" db="EMBL/GenBank/DDBJ databases">
        <title>The Musa troglodytarum L. genome provides insights into the mechanism of non-climacteric behaviour and enrichment of carotenoids.</title>
        <authorList>
            <person name="Wang J."/>
        </authorList>
    </citation>
    <scope>NUCLEOTIDE SEQUENCE</scope>
    <source>
        <tissue evidence="2">Leaf</tissue>
    </source>
</reference>
<sequence>MFLSEVVNILEHELFSYLYAWCCICFQMHMVFLTMYTWACLFF</sequence>
<name>A0A9E7JD81_9LILI</name>
<feature type="transmembrane region" description="Helical" evidence="1">
    <location>
        <begin position="18"/>
        <end position="42"/>
    </location>
</feature>
<dbReference type="Proteomes" id="UP001055439">
    <property type="component" value="Chromosome 1"/>
</dbReference>
<keyword evidence="3" id="KW-1185">Reference proteome</keyword>
<keyword evidence="1" id="KW-0812">Transmembrane</keyword>
<evidence type="ECO:0000313" key="2">
    <source>
        <dbReference type="EMBL" id="URD76845.1"/>
    </source>
</evidence>
<organism evidence="2 3">
    <name type="scientific">Musa troglodytarum</name>
    <name type="common">fe'i banana</name>
    <dbReference type="NCBI Taxonomy" id="320322"/>
    <lineage>
        <taxon>Eukaryota</taxon>
        <taxon>Viridiplantae</taxon>
        <taxon>Streptophyta</taxon>
        <taxon>Embryophyta</taxon>
        <taxon>Tracheophyta</taxon>
        <taxon>Spermatophyta</taxon>
        <taxon>Magnoliopsida</taxon>
        <taxon>Liliopsida</taxon>
        <taxon>Zingiberales</taxon>
        <taxon>Musaceae</taxon>
        <taxon>Musa</taxon>
    </lineage>
</organism>
<proteinExistence type="predicted"/>
<accession>A0A9E7JD81</accession>
<keyword evidence="1" id="KW-1133">Transmembrane helix</keyword>
<protein>
    <submittedName>
        <fullName evidence="2">Uncharacterized protein</fullName>
    </submittedName>
</protein>
<evidence type="ECO:0000313" key="3">
    <source>
        <dbReference type="Proteomes" id="UP001055439"/>
    </source>
</evidence>